<gene>
    <name evidence="5" type="primary">NCL1_39673</name>
    <name evidence="5" type="ORF">TNCT_257261</name>
</gene>
<dbReference type="InterPro" id="IPR035957">
    <property type="entry name" value="Crust_neurohorm_sf"/>
</dbReference>
<evidence type="ECO:0000256" key="1">
    <source>
        <dbReference type="ARBA" id="ARBA00003845"/>
    </source>
</evidence>
<name>A0A8X6FXI1_TRICU</name>
<evidence type="ECO:0000313" key="5">
    <source>
        <dbReference type="EMBL" id="GFQ90848.1"/>
    </source>
</evidence>
<dbReference type="PANTHER" id="PTHR35981">
    <property type="entry name" value="ION TRANSPORT PEPTIDE, ISOFORM C"/>
    <property type="match status" value="1"/>
</dbReference>
<comment type="similarity">
    <text evidence="2">Belongs to the arthropod CHH/MIH/GIH/VIH hormone family.</text>
</comment>
<feature type="disulfide bond" evidence="4">
    <location>
        <begin position="52"/>
        <end position="85"/>
    </location>
</feature>
<dbReference type="Gene3D" id="1.10.2010.10">
    <property type="entry name" value="Crustacean CHH/MIH/GIH neurohormone"/>
    <property type="match status" value="1"/>
</dbReference>
<dbReference type="Proteomes" id="UP000887116">
    <property type="component" value="Unassembled WGS sequence"/>
</dbReference>
<dbReference type="AlphaFoldDB" id="A0A8X6FXI1"/>
<evidence type="ECO:0000313" key="6">
    <source>
        <dbReference type="Proteomes" id="UP000887116"/>
    </source>
</evidence>
<sequence length="119" mass="13733">MLKLSNSPSILKIPLSSQMNFVTIALSLAALSATMFVHADEEVERTYIDFGCLDILDKSMFARMDFVCDECFRKSDQLSACRSNCFKNDYFVRCVDAVLLRKDQHILSYLASQLYRRRK</sequence>
<feature type="disulfide bond" evidence="4">
    <location>
        <begin position="68"/>
        <end position="81"/>
    </location>
</feature>
<dbReference type="GO" id="GO:0007623">
    <property type="term" value="P:circadian rhythm"/>
    <property type="evidence" value="ECO:0007669"/>
    <property type="project" value="TreeGrafter"/>
</dbReference>
<feature type="disulfide bond" evidence="4">
    <location>
        <begin position="71"/>
        <end position="94"/>
    </location>
</feature>
<accession>A0A8X6FXI1</accession>
<organism evidence="5 6">
    <name type="scientific">Trichonephila clavata</name>
    <name type="common">Joro spider</name>
    <name type="synonym">Nephila clavata</name>
    <dbReference type="NCBI Taxonomy" id="2740835"/>
    <lineage>
        <taxon>Eukaryota</taxon>
        <taxon>Metazoa</taxon>
        <taxon>Ecdysozoa</taxon>
        <taxon>Arthropoda</taxon>
        <taxon>Chelicerata</taxon>
        <taxon>Arachnida</taxon>
        <taxon>Araneae</taxon>
        <taxon>Araneomorphae</taxon>
        <taxon>Entelegynae</taxon>
        <taxon>Araneoidea</taxon>
        <taxon>Nephilidae</taxon>
        <taxon>Trichonephila</taxon>
    </lineage>
</organism>
<dbReference type="Pfam" id="PF01147">
    <property type="entry name" value="Crust_neurohorm"/>
    <property type="match status" value="1"/>
</dbReference>
<evidence type="ECO:0000256" key="3">
    <source>
        <dbReference type="ARBA" id="ARBA00022729"/>
    </source>
</evidence>
<dbReference type="SUPFAM" id="SSF81778">
    <property type="entry name" value="Crustacean CHH/MIH/GIH neurohormone"/>
    <property type="match status" value="1"/>
</dbReference>
<keyword evidence="4" id="KW-1015">Disulfide bond</keyword>
<evidence type="ECO:0000256" key="4">
    <source>
        <dbReference type="PIRSR" id="PIRSR631098-51"/>
    </source>
</evidence>
<dbReference type="InterPro" id="IPR031098">
    <property type="entry name" value="Crust_neurohorm"/>
</dbReference>
<dbReference type="PANTHER" id="PTHR35981:SF2">
    <property type="entry name" value="ION TRANSPORT PEPTIDE, ISOFORM C"/>
    <property type="match status" value="1"/>
</dbReference>
<proteinExistence type="inferred from homology"/>
<reference evidence="5" key="1">
    <citation type="submission" date="2020-07" db="EMBL/GenBank/DDBJ databases">
        <title>Multicomponent nature underlies the extraordinary mechanical properties of spider dragline silk.</title>
        <authorList>
            <person name="Kono N."/>
            <person name="Nakamura H."/>
            <person name="Mori M."/>
            <person name="Yoshida Y."/>
            <person name="Ohtoshi R."/>
            <person name="Malay A.D."/>
            <person name="Moran D.A.P."/>
            <person name="Tomita M."/>
            <person name="Numata K."/>
            <person name="Arakawa K."/>
        </authorList>
    </citation>
    <scope>NUCLEOTIDE SEQUENCE</scope>
</reference>
<comment type="caution">
    <text evidence="5">The sequence shown here is derived from an EMBL/GenBank/DDBJ whole genome shotgun (WGS) entry which is preliminary data.</text>
</comment>
<keyword evidence="6" id="KW-1185">Reference proteome</keyword>
<evidence type="ECO:0000256" key="2">
    <source>
        <dbReference type="ARBA" id="ARBA00005447"/>
    </source>
</evidence>
<comment type="function">
    <text evidence="1">May increase the toxicity of alpha-latrotoxin and/or other venom components. Is non-toxic to mice and to the cockroach Periplaneta americana.</text>
</comment>
<dbReference type="EMBL" id="BMAO01013760">
    <property type="protein sequence ID" value="GFQ90848.1"/>
    <property type="molecule type" value="Genomic_DNA"/>
</dbReference>
<keyword evidence="3" id="KW-0732">Signal</keyword>
<dbReference type="OrthoDB" id="6365952at2759"/>
<protein>
    <submittedName>
        <fullName evidence="5">Ion transport peptide-like</fullName>
    </submittedName>
</protein>